<gene>
    <name evidence="1" type="ORF">MAR_020428</name>
</gene>
<protein>
    <recommendedName>
        <fullName evidence="3">Secreted protein</fullName>
    </recommendedName>
</protein>
<dbReference type="Proteomes" id="UP001164746">
    <property type="component" value="Chromosome 5"/>
</dbReference>
<proteinExistence type="predicted"/>
<name>A0ABY7E9I0_MYAAR</name>
<reference evidence="1" key="1">
    <citation type="submission" date="2022-11" db="EMBL/GenBank/DDBJ databases">
        <title>Centuries of genome instability and evolution in soft-shell clam transmissible cancer (bioRxiv).</title>
        <authorList>
            <person name="Hart S.F.M."/>
            <person name="Yonemitsu M.A."/>
            <person name="Giersch R.M."/>
            <person name="Beal B.F."/>
            <person name="Arriagada G."/>
            <person name="Davis B.W."/>
            <person name="Ostrander E.A."/>
            <person name="Goff S.P."/>
            <person name="Metzger M.J."/>
        </authorList>
    </citation>
    <scope>NUCLEOTIDE SEQUENCE</scope>
    <source>
        <strain evidence="1">MELC-2E11</strain>
        <tissue evidence="1">Siphon/mantle</tissue>
    </source>
</reference>
<dbReference type="EMBL" id="CP111016">
    <property type="protein sequence ID" value="WAR05059.1"/>
    <property type="molecule type" value="Genomic_DNA"/>
</dbReference>
<organism evidence="1 2">
    <name type="scientific">Mya arenaria</name>
    <name type="common">Soft-shell clam</name>
    <dbReference type="NCBI Taxonomy" id="6604"/>
    <lineage>
        <taxon>Eukaryota</taxon>
        <taxon>Metazoa</taxon>
        <taxon>Spiralia</taxon>
        <taxon>Lophotrochozoa</taxon>
        <taxon>Mollusca</taxon>
        <taxon>Bivalvia</taxon>
        <taxon>Autobranchia</taxon>
        <taxon>Heteroconchia</taxon>
        <taxon>Euheterodonta</taxon>
        <taxon>Imparidentia</taxon>
        <taxon>Neoheterodontei</taxon>
        <taxon>Myida</taxon>
        <taxon>Myoidea</taxon>
        <taxon>Myidae</taxon>
        <taxon>Mya</taxon>
    </lineage>
</organism>
<keyword evidence="2" id="KW-1185">Reference proteome</keyword>
<evidence type="ECO:0000313" key="1">
    <source>
        <dbReference type="EMBL" id="WAR05059.1"/>
    </source>
</evidence>
<accession>A0ABY7E9I0</accession>
<sequence>MNKTLSAVVNIEHGIFSSMMACPAIKMWKLLLHLAQFIVVAGCSGRGVVVQCGDGVHQWMFCSPPNITKTERILTAQLDVRVRHTPVNVECFAKTSSNINMTERVLNAHFDDRFENRYCQQDGEATHFGLKDNGKQMWANNWCFGTFYLCIGVDSTSEQTQDTALQETSTDPTLSAHILKTSSQATVTQKDMKR</sequence>
<evidence type="ECO:0008006" key="3">
    <source>
        <dbReference type="Google" id="ProtNLM"/>
    </source>
</evidence>
<evidence type="ECO:0000313" key="2">
    <source>
        <dbReference type="Proteomes" id="UP001164746"/>
    </source>
</evidence>